<organism evidence="2 3">
    <name type="scientific">Pleurodeles waltl</name>
    <name type="common">Iberian ribbed newt</name>
    <dbReference type="NCBI Taxonomy" id="8319"/>
    <lineage>
        <taxon>Eukaryota</taxon>
        <taxon>Metazoa</taxon>
        <taxon>Chordata</taxon>
        <taxon>Craniata</taxon>
        <taxon>Vertebrata</taxon>
        <taxon>Euteleostomi</taxon>
        <taxon>Amphibia</taxon>
        <taxon>Batrachia</taxon>
        <taxon>Caudata</taxon>
        <taxon>Salamandroidea</taxon>
        <taxon>Salamandridae</taxon>
        <taxon>Pleurodelinae</taxon>
        <taxon>Pleurodeles</taxon>
    </lineage>
</organism>
<gene>
    <name evidence="2" type="ORF">NDU88_000741</name>
</gene>
<accession>A0AAV7TGB4</accession>
<evidence type="ECO:0000256" key="1">
    <source>
        <dbReference type="SAM" id="MobiDB-lite"/>
    </source>
</evidence>
<feature type="compositionally biased region" description="Basic residues" evidence="1">
    <location>
        <begin position="46"/>
        <end position="55"/>
    </location>
</feature>
<evidence type="ECO:0000313" key="3">
    <source>
        <dbReference type="Proteomes" id="UP001066276"/>
    </source>
</evidence>
<name>A0AAV7TGB4_PLEWA</name>
<reference evidence="2" key="1">
    <citation type="journal article" date="2022" name="bioRxiv">
        <title>Sequencing and chromosome-scale assembly of the giantPleurodeles waltlgenome.</title>
        <authorList>
            <person name="Brown T."/>
            <person name="Elewa A."/>
            <person name="Iarovenko S."/>
            <person name="Subramanian E."/>
            <person name="Araus A.J."/>
            <person name="Petzold A."/>
            <person name="Susuki M."/>
            <person name="Suzuki K.-i.T."/>
            <person name="Hayashi T."/>
            <person name="Toyoda A."/>
            <person name="Oliveira C."/>
            <person name="Osipova E."/>
            <person name="Leigh N.D."/>
            <person name="Simon A."/>
            <person name="Yun M.H."/>
        </authorList>
    </citation>
    <scope>NUCLEOTIDE SEQUENCE</scope>
    <source>
        <strain evidence="2">20211129_DDA</strain>
        <tissue evidence="2">Liver</tissue>
    </source>
</reference>
<sequence>MASVIPATPGSRQQTCPARGAPSLKCGGQAGNGVRNPSNPGQHAAKATKREHNKHINVQCSRGTAKNKDLHWSKNAQSTVQ</sequence>
<feature type="region of interest" description="Disordered" evidence="1">
    <location>
        <begin position="1"/>
        <end position="81"/>
    </location>
</feature>
<keyword evidence="3" id="KW-1185">Reference proteome</keyword>
<dbReference type="Proteomes" id="UP001066276">
    <property type="component" value="Chromosome 3_2"/>
</dbReference>
<dbReference type="AlphaFoldDB" id="A0AAV7TGB4"/>
<protein>
    <submittedName>
        <fullName evidence="2">Uncharacterized protein</fullName>
    </submittedName>
</protein>
<proteinExistence type="predicted"/>
<evidence type="ECO:0000313" key="2">
    <source>
        <dbReference type="EMBL" id="KAJ1175453.1"/>
    </source>
</evidence>
<comment type="caution">
    <text evidence="2">The sequence shown here is derived from an EMBL/GenBank/DDBJ whole genome shotgun (WGS) entry which is preliminary data.</text>
</comment>
<dbReference type="EMBL" id="JANPWB010000006">
    <property type="protein sequence ID" value="KAJ1175453.1"/>
    <property type="molecule type" value="Genomic_DNA"/>
</dbReference>